<gene>
    <name evidence="1" type="ORF">FA10DRAFT_39650</name>
</gene>
<evidence type="ECO:0000313" key="1">
    <source>
        <dbReference type="EMBL" id="PWN94029.1"/>
    </source>
</evidence>
<reference evidence="1 2" key="1">
    <citation type="journal article" date="2018" name="Mol. Biol. Evol.">
        <title>Broad Genomic Sampling Reveals a Smut Pathogenic Ancestry of the Fungal Clade Ustilaginomycotina.</title>
        <authorList>
            <person name="Kijpornyongpan T."/>
            <person name="Mondo S.J."/>
            <person name="Barry K."/>
            <person name="Sandor L."/>
            <person name="Lee J."/>
            <person name="Lipzen A."/>
            <person name="Pangilinan J."/>
            <person name="LaButti K."/>
            <person name="Hainaut M."/>
            <person name="Henrissat B."/>
            <person name="Grigoriev I.V."/>
            <person name="Spatafora J.W."/>
            <person name="Aime M.C."/>
        </authorList>
    </citation>
    <scope>NUCLEOTIDE SEQUENCE [LARGE SCALE GENOMIC DNA]</scope>
    <source>
        <strain evidence="1 2">MCA 4198</strain>
    </source>
</reference>
<accession>A0A316YXP4</accession>
<sequence length="158" mass="18174">MKVGPSLVLPTCLLPSQPMNWATAWSSLFLLLFVERKNEQTKDVPALDEANRNNRGHAFMSLFRGLNCAYARSSPLTRRHALAVLDFRTTLLSFLDMRLNVTVDFSSFELNISIDRYLLDESLASISYFKNHSIGRFYCPPRQARRARPSFRSRYCCS</sequence>
<protein>
    <submittedName>
        <fullName evidence="1">Uncharacterized protein</fullName>
    </submittedName>
</protein>
<dbReference type="RefSeq" id="XP_025381227.1">
    <property type="nucleotide sequence ID" value="XM_025525460.1"/>
</dbReference>
<dbReference type="GeneID" id="37047376"/>
<keyword evidence="2" id="KW-1185">Reference proteome</keyword>
<organism evidence="1 2">
    <name type="scientific">Acaromyces ingoldii</name>
    <dbReference type="NCBI Taxonomy" id="215250"/>
    <lineage>
        <taxon>Eukaryota</taxon>
        <taxon>Fungi</taxon>
        <taxon>Dikarya</taxon>
        <taxon>Basidiomycota</taxon>
        <taxon>Ustilaginomycotina</taxon>
        <taxon>Exobasidiomycetes</taxon>
        <taxon>Exobasidiales</taxon>
        <taxon>Cryptobasidiaceae</taxon>
        <taxon>Acaromyces</taxon>
    </lineage>
</organism>
<dbReference type="EMBL" id="KZ819634">
    <property type="protein sequence ID" value="PWN94029.1"/>
    <property type="molecule type" value="Genomic_DNA"/>
</dbReference>
<dbReference type="InParanoid" id="A0A316YXP4"/>
<evidence type="ECO:0000313" key="2">
    <source>
        <dbReference type="Proteomes" id="UP000245768"/>
    </source>
</evidence>
<proteinExistence type="predicted"/>
<dbReference type="AlphaFoldDB" id="A0A316YXP4"/>
<dbReference type="Proteomes" id="UP000245768">
    <property type="component" value="Unassembled WGS sequence"/>
</dbReference>
<name>A0A316YXP4_9BASI</name>